<organism evidence="1 2">
    <name type="scientific">Brevundimonas nasdae</name>
    <dbReference type="NCBI Taxonomy" id="172043"/>
    <lineage>
        <taxon>Bacteria</taxon>
        <taxon>Pseudomonadati</taxon>
        <taxon>Pseudomonadota</taxon>
        <taxon>Alphaproteobacteria</taxon>
        <taxon>Caulobacterales</taxon>
        <taxon>Caulobacteraceae</taxon>
        <taxon>Brevundimonas</taxon>
    </lineage>
</organism>
<evidence type="ECO:0000313" key="1">
    <source>
        <dbReference type="EMBL" id="WOB79920.1"/>
    </source>
</evidence>
<gene>
    <name evidence="1" type="ORF">PZA08_07030</name>
</gene>
<reference evidence="1" key="1">
    <citation type="submission" date="2023-03" db="EMBL/GenBank/DDBJ databases">
        <title>Genome sequence of Brevundimonas nasdae SJTX8.</title>
        <authorList>
            <person name="Liang R."/>
        </authorList>
    </citation>
    <scope>NUCLEOTIDE SEQUENCE</scope>
    <source>
        <strain evidence="1">X8</strain>
    </source>
</reference>
<evidence type="ECO:0000313" key="2">
    <source>
        <dbReference type="Proteomes" id="UP001302493"/>
    </source>
</evidence>
<keyword evidence="2" id="KW-1185">Reference proteome</keyword>
<protein>
    <submittedName>
        <fullName evidence="1">Uncharacterized protein</fullName>
    </submittedName>
</protein>
<dbReference type="Proteomes" id="UP001302493">
    <property type="component" value="Chromosome"/>
</dbReference>
<name>A0ACD4VTN8_9CAUL</name>
<dbReference type="EMBL" id="CP119180">
    <property type="protein sequence ID" value="WOB79920.1"/>
    <property type="molecule type" value="Genomic_DNA"/>
</dbReference>
<accession>A0ACD4VTN8</accession>
<proteinExistence type="predicted"/>
<sequence length="139" mass="15129">MTRSLHEALIALGADDTLRTAQAIRDQHAPDYDMPSGAMLGLLSEFALAGRVEAFAHAYRLFTVIHPMNGTFVAARTPAMIGAYLNAEHGVTDERWFRWLARNPDWSVQVRDALGDPARFEAFVAATTASIGDGEARAA</sequence>